<dbReference type="EMBL" id="BSFF01000001">
    <property type="protein sequence ID" value="GLK54532.1"/>
    <property type="molecule type" value="Genomic_DNA"/>
</dbReference>
<reference evidence="3" key="3">
    <citation type="submission" date="2023-01" db="EMBL/GenBank/DDBJ databases">
        <authorList>
            <person name="Sun Q."/>
            <person name="Evtushenko L."/>
        </authorList>
    </citation>
    <scope>NUCLEOTIDE SEQUENCE</scope>
    <source>
        <strain evidence="3">VKM B-1606</strain>
    </source>
</reference>
<feature type="compositionally biased region" description="Basic and acidic residues" evidence="1">
    <location>
        <begin position="1"/>
        <end position="11"/>
    </location>
</feature>
<gene>
    <name evidence="3" type="ORF">GCM10008170_05510</name>
    <name evidence="4" type="ORF">JOD31_001699</name>
</gene>
<keyword evidence="2" id="KW-0812">Transmembrane</keyword>
<accession>A0A9W6IRZ1</accession>
<organism evidence="3 6">
    <name type="scientific">Methylopila capsulata</name>
    <dbReference type="NCBI Taxonomy" id="61654"/>
    <lineage>
        <taxon>Bacteria</taxon>
        <taxon>Pseudomonadati</taxon>
        <taxon>Pseudomonadota</taxon>
        <taxon>Alphaproteobacteria</taxon>
        <taxon>Hyphomicrobiales</taxon>
        <taxon>Methylopilaceae</taxon>
        <taxon>Methylopila</taxon>
    </lineage>
</organism>
<sequence>MREREKLERHSRSASLSHARARLRPEAKARTPASSRDVATEILWAAEAQLKAQNAEDAEWVRRTARVPRAEGGVLWVVVALAMAAAGASALSAWVLGALP</sequence>
<protein>
    <submittedName>
        <fullName evidence="3">Uncharacterized protein</fullName>
    </submittedName>
</protein>
<evidence type="ECO:0000256" key="1">
    <source>
        <dbReference type="SAM" id="MobiDB-lite"/>
    </source>
</evidence>
<proteinExistence type="predicted"/>
<dbReference type="Proteomes" id="UP000758856">
    <property type="component" value="Unassembled WGS sequence"/>
</dbReference>
<keyword evidence="2" id="KW-0472">Membrane</keyword>
<dbReference type="EMBL" id="JAFBCY010000002">
    <property type="protein sequence ID" value="MBM7851474.1"/>
    <property type="molecule type" value="Genomic_DNA"/>
</dbReference>
<reference evidence="4 5" key="2">
    <citation type="submission" date="2021-01" db="EMBL/GenBank/DDBJ databases">
        <title>Genomic Encyclopedia of Type Strains, Phase IV (KMG-IV): sequencing the most valuable type-strain genomes for metagenomic binning, comparative biology and taxonomic classification.</title>
        <authorList>
            <person name="Goeker M."/>
        </authorList>
    </citation>
    <scope>NUCLEOTIDE SEQUENCE [LARGE SCALE GENOMIC DNA]</scope>
    <source>
        <strain evidence="4 5">DSM 6130</strain>
    </source>
</reference>
<dbReference type="Proteomes" id="UP001143400">
    <property type="component" value="Unassembled WGS sequence"/>
</dbReference>
<reference evidence="3" key="1">
    <citation type="journal article" date="2014" name="Int. J. Syst. Evol. Microbiol.">
        <title>Complete genome sequence of Corynebacterium casei LMG S-19264T (=DSM 44701T), isolated from a smear-ripened cheese.</title>
        <authorList>
            <consortium name="US DOE Joint Genome Institute (JGI-PGF)"/>
            <person name="Walter F."/>
            <person name="Albersmeier A."/>
            <person name="Kalinowski J."/>
            <person name="Ruckert C."/>
        </authorList>
    </citation>
    <scope>NUCLEOTIDE SEQUENCE</scope>
    <source>
        <strain evidence="3">VKM B-1606</strain>
    </source>
</reference>
<evidence type="ECO:0000313" key="5">
    <source>
        <dbReference type="Proteomes" id="UP000758856"/>
    </source>
</evidence>
<dbReference type="AlphaFoldDB" id="A0A9W6IRZ1"/>
<name>A0A9W6IRZ1_9HYPH</name>
<evidence type="ECO:0000256" key="2">
    <source>
        <dbReference type="SAM" id="Phobius"/>
    </source>
</evidence>
<keyword evidence="2" id="KW-1133">Transmembrane helix</keyword>
<evidence type="ECO:0000313" key="3">
    <source>
        <dbReference type="EMBL" id="GLK54532.1"/>
    </source>
</evidence>
<keyword evidence="5" id="KW-1185">Reference proteome</keyword>
<feature type="transmembrane region" description="Helical" evidence="2">
    <location>
        <begin position="73"/>
        <end position="96"/>
    </location>
</feature>
<feature type="region of interest" description="Disordered" evidence="1">
    <location>
        <begin position="1"/>
        <end position="34"/>
    </location>
</feature>
<comment type="caution">
    <text evidence="3">The sequence shown here is derived from an EMBL/GenBank/DDBJ whole genome shotgun (WGS) entry which is preliminary data.</text>
</comment>
<evidence type="ECO:0000313" key="6">
    <source>
        <dbReference type="Proteomes" id="UP001143400"/>
    </source>
</evidence>
<evidence type="ECO:0000313" key="4">
    <source>
        <dbReference type="EMBL" id="MBM7851474.1"/>
    </source>
</evidence>